<comment type="caution">
    <text evidence="2">The sequence shown here is derived from an EMBL/GenBank/DDBJ whole genome shotgun (WGS) entry which is preliminary data.</text>
</comment>
<evidence type="ECO:0000313" key="3">
    <source>
        <dbReference type="Proteomes" id="UP000265520"/>
    </source>
</evidence>
<sequence length="35" mass="3570">MKKIRHKTASVPAASGSSAGCALRSRGGARRAQDS</sequence>
<feature type="region of interest" description="Disordered" evidence="1">
    <location>
        <begin position="1"/>
        <end position="35"/>
    </location>
</feature>
<dbReference type="Proteomes" id="UP000265520">
    <property type="component" value="Unassembled WGS sequence"/>
</dbReference>
<name>A0A392W3A7_9FABA</name>
<dbReference type="EMBL" id="LXQA011377429">
    <property type="protein sequence ID" value="MCI95154.1"/>
    <property type="molecule type" value="Genomic_DNA"/>
</dbReference>
<evidence type="ECO:0000256" key="1">
    <source>
        <dbReference type="SAM" id="MobiDB-lite"/>
    </source>
</evidence>
<proteinExistence type="predicted"/>
<organism evidence="2 3">
    <name type="scientific">Trifolium medium</name>
    <dbReference type="NCBI Taxonomy" id="97028"/>
    <lineage>
        <taxon>Eukaryota</taxon>
        <taxon>Viridiplantae</taxon>
        <taxon>Streptophyta</taxon>
        <taxon>Embryophyta</taxon>
        <taxon>Tracheophyta</taxon>
        <taxon>Spermatophyta</taxon>
        <taxon>Magnoliopsida</taxon>
        <taxon>eudicotyledons</taxon>
        <taxon>Gunneridae</taxon>
        <taxon>Pentapetalae</taxon>
        <taxon>rosids</taxon>
        <taxon>fabids</taxon>
        <taxon>Fabales</taxon>
        <taxon>Fabaceae</taxon>
        <taxon>Papilionoideae</taxon>
        <taxon>50 kb inversion clade</taxon>
        <taxon>NPAAA clade</taxon>
        <taxon>Hologalegina</taxon>
        <taxon>IRL clade</taxon>
        <taxon>Trifolieae</taxon>
        <taxon>Trifolium</taxon>
    </lineage>
</organism>
<feature type="compositionally biased region" description="Low complexity" evidence="1">
    <location>
        <begin position="13"/>
        <end position="26"/>
    </location>
</feature>
<reference evidence="2 3" key="1">
    <citation type="journal article" date="2018" name="Front. Plant Sci.">
        <title>Red Clover (Trifolium pratense) and Zigzag Clover (T. medium) - A Picture of Genomic Similarities and Differences.</title>
        <authorList>
            <person name="Dluhosova J."/>
            <person name="Istvanek J."/>
            <person name="Nedelnik J."/>
            <person name="Repkova J."/>
        </authorList>
    </citation>
    <scope>NUCLEOTIDE SEQUENCE [LARGE SCALE GENOMIC DNA]</scope>
    <source>
        <strain evidence="3">cv. 10/8</strain>
        <tissue evidence="2">Leaf</tissue>
    </source>
</reference>
<evidence type="ECO:0008006" key="4">
    <source>
        <dbReference type="Google" id="ProtNLM"/>
    </source>
</evidence>
<keyword evidence="3" id="KW-1185">Reference proteome</keyword>
<dbReference type="PROSITE" id="PS51257">
    <property type="entry name" value="PROKAR_LIPOPROTEIN"/>
    <property type="match status" value="1"/>
</dbReference>
<dbReference type="AlphaFoldDB" id="A0A392W3A7"/>
<evidence type="ECO:0000313" key="2">
    <source>
        <dbReference type="EMBL" id="MCI95154.1"/>
    </source>
</evidence>
<protein>
    <recommendedName>
        <fullName evidence="4">Lipoprotein</fullName>
    </recommendedName>
</protein>
<accession>A0A392W3A7</accession>